<evidence type="ECO:0000313" key="2">
    <source>
        <dbReference type="Proteomes" id="UP000838878"/>
    </source>
</evidence>
<protein>
    <submittedName>
        <fullName evidence="1">Uncharacterized protein</fullName>
    </submittedName>
</protein>
<organism evidence="1 2">
    <name type="scientific">Brenthis ino</name>
    <name type="common">lesser marbled fritillary</name>
    <dbReference type="NCBI Taxonomy" id="405034"/>
    <lineage>
        <taxon>Eukaryota</taxon>
        <taxon>Metazoa</taxon>
        <taxon>Ecdysozoa</taxon>
        <taxon>Arthropoda</taxon>
        <taxon>Hexapoda</taxon>
        <taxon>Insecta</taxon>
        <taxon>Pterygota</taxon>
        <taxon>Neoptera</taxon>
        <taxon>Endopterygota</taxon>
        <taxon>Lepidoptera</taxon>
        <taxon>Glossata</taxon>
        <taxon>Ditrysia</taxon>
        <taxon>Papilionoidea</taxon>
        <taxon>Nymphalidae</taxon>
        <taxon>Heliconiinae</taxon>
        <taxon>Argynnini</taxon>
        <taxon>Brenthis</taxon>
    </lineage>
</organism>
<gene>
    <name evidence="1" type="ORF">BINO364_LOCUS4542</name>
</gene>
<dbReference type="AlphaFoldDB" id="A0A8J9Y410"/>
<keyword evidence="2" id="KW-1185">Reference proteome</keyword>
<reference evidence="1" key="1">
    <citation type="submission" date="2021-12" db="EMBL/GenBank/DDBJ databases">
        <authorList>
            <person name="Martin H S."/>
        </authorList>
    </citation>
    <scope>NUCLEOTIDE SEQUENCE</scope>
</reference>
<name>A0A8J9Y410_9NEOP</name>
<evidence type="ECO:0000313" key="1">
    <source>
        <dbReference type="EMBL" id="CAH0717999.1"/>
    </source>
</evidence>
<sequence>MHGTHASALVFAPAVGRRLAYRARTPARKEAEAESSQVKVLRLAYNGARPISLRLANCAGDIIVHKCTRRHNVHSLFLSLSYSGGTTTRHDQRELRQRTDGFTCSPRHGGETPPTSQLRAVTEAYYTERLNN</sequence>
<dbReference type="OrthoDB" id="412814at2759"/>
<feature type="non-terminal residue" evidence="1">
    <location>
        <position position="132"/>
    </location>
</feature>
<dbReference type="EMBL" id="OV170232">
    <property type="protein sequence ID" value="CAH0717999.1"/>
    <property type="molecule type" value="Genomic_DNA"/>
</dbReference>
<accession>A0A8J9Y410</accession>
<dbReference type="Proteomes" id="UP000838878">
    <property type="component" value="Chromosome 12"/>
</dbReference>
<proteinExistence type="predicted"/>